<evidence type="ECO:0000256" key="1">
    <source>
        <dbReference type="SAM" id="SignalP"/>
    </source>
</evidence>
<evidence type="ECO:0000313" key="3">
    <source>
        <dbReference type="Proteomes" id="UP000543579"/>
    </source>
</evidence>
<sequence>MQKTNMSPCRHRTVLAAALAVAGILGTGALAAPPAIAAEGEITYTLHTAENPTADQQDAYDRIRAAMDAAVARYNNLSDLTKQLNVYYAPGVPTAEASGNGDIRFGDNRSFMSERTALHEMSHTLGVGQSGGFWNNCGSGTWTGPQASALIKSWEGENATISCGGGHFWPYGLNYDNEWSEQNANRHVDIVEAMKADGM</sequence>
<reference evidence="2 3" key="1">
    <citation type="submission" date="2020-08" db="EMBL/GenBank/DDBJ databases">
        <title>Genomic Encyclopedia of Type Strains, Phase III (KMG-III): the genomes of soil and plant-associated and newly described type strains.</title>
        <authorList>
            <person name="Whitman W."/>
        </authorList>
    </citation>
    <scope>NUCLEOTIDE SEQUENCE [LARGE SCALE GENOMIC DNA]</scope>
    <source>
        <strain evidence="2 3">CECT 8356</strain>
    </source>
</reference>
<gene>
    <name evidence="2" type="ORF">FHS07_000566</name>
</gene>
<feature type="chain" id="PRO_5038700365" description="Ricin B lectin" evidence="1">
    <location>
        <begin position="32"/>
        <end position="199"/>
    </location>
</feature>
<proteinExistence type="predicted"/>
<dbReference type="InterPro" id="IPR006311">
    <property type="entry name" value="TAT_signal"/>
</dbReference>
<dbReference type="EMBL" id="JACHXY010000001">
    <property type="protein sequence ID" value="MBB3156882.1"/>
    <property type="molecule type" value="Genomic_DNA"/>
</dbReference>
<dbReference type="AlphaFoldDB" id="A0A7W5GF66"/>
<protein>
    <recommendedName>
        <fullName evidence="4">Ricin B lectin</fullName>
    </recommendedName>
</protein>
<keyword evidence="1" id="KW-0732">Signal</keyword>
<dbReference type="Proteomes" id="UP000543579">
    <property type="component" value="Unassembled WGS sequence"/>
</dbReference>
<accession>A0A7W5GF66</accession>
<feature type="signal peptide" evidence="1">
    <location>
        <begin position="1"/>
        <end position="31"/>
    </location>
</feature>
<dbReference type="SUPFAM" id="SSF55486">
    <property type="entry name" value="Metalloproteases ('zincins'), catalytic domain"/>
    <property type="match status" value="1"/>
</dbReference>
<name>A0A7W5GF66_9MICO</name>
<comment type="caution">
    <text evidence="2">The sequence shown here is derived from an EMBL/GenBank/DDBJ whole genome shotgun (WGS) entry which is preliminary data.</text>
</comment>
<evidence type="ECO:0000313" key="2">
    <source>
        <dbReference type="EMBL" id="MBB3156882.1"/>
    </source>
</evidence>
<dbReference type="PROSITE" id="PS51318">
    <property type="entry name" value="TAT"/>
    <property type="match status" value="1"/>
</dbReference>
<organism evidence="2 3">
    <name type="scientific">Microbacterium proteolyticum</name>
    <dbReference type="NCBI Taxonomy" id="1572644"/>
    <lineage>
        <taxon>Bacteria</taxon>
        <taxon>Bacillati</taxon>
        <taxon>Actinomycetota</taxon>
        <taxon>Actinomycetes</taxon>
        <taxon>Micrococcales</taxon>
        <taxon>Microbacteriaceae</taxon>
        <taxon>Microbacterium</taxon>
    </lineage>
</organism>
<evidence type="ECO:0008006" key="4">
    <source>
        <dbReference type="Google" id="ProtNLM"/>
    </source>
</evidence>
<dbReference type="RefSeq" id="WP_221189104.1">
    <property type="nucleotide sequence ID" value="NZ_JACHXY010000001.1"/>
</dbReference>